<accession>A0A6C0IXL8</accession>
<protein>
    <recommendedName>
        <fullName evidence="1">ATPase AAA-type core domain-containing protein</fullName>
    </recommendedName>
</protein>
<name>A0A6C0IXL8_9ZZZZ</name>
<dbReference type="InterPro" id="IPR027417">
    <property type="entry name" value="P-loop_NTPase"/>
</dbReference>
<dbReference type="Gene3D" id="3.40.50.300">
    <property type="entry name" value="P-loop containing nucleotide triphosphate hydrolases"/>
    <property type="match status" value="1"/>
</dbReference>
<evidence type="ECO:0000313" key="2">
    <source>
        <dbReference type="EMBL" id="QHT98051.1"/>
    </source>
</evidence>
<dbReference type="Pfam" id="PF00004">
    <property type="entry name" value="AAA"/>
    <property type="match status" value="1"/>
</dbReference>
<reference evidence="2" key="1">
    <citation type="journal article" date="2020" name="Nature">
        <title>Giant virus diversity and host interactions through global metagenomics.</title>
        <authorList>
            <person name="Schulz F."/>
            <person name="Roux S."/>
            <person name="Paez-Espino D."/>
            <person name="Jungbluth S."/>
            <person name="Walsh D.A."/>
            <person name="Denef V.J."/>
            <person name="McMahon K.D."/>
            <person name="Konstantinidis K.T."/>
            <person name="Eloe-Fadrosh E.A."/>
            <person name="Kyrpides N.C."/>
            <person name="Woyke T."/>
        </authorList>
    </citation>
    <scope>NUCLEOTIDE SEQUENCE</scope>
    <source>
        <strain evidence="2">GVMAG-M-3300025626-8</strain>
    </source>
</reference>
<dbReference type="AlphaFoldDB" id="A0A6C0IXL8"/>
<feature type="domain" description="ATPase AAA-type core" evidence="1">
    <location>
        <begin position="53"/>
        <end position="124"/>
    </location>
</feature>
<dbReference type="EMBL" id="MN740286">
    <property type="protein sequence ID" value="QHT98051.1"/>
    <property type="molecule type" value="Genomic_DNA"/>
</dbReference>
<dbReference type="GO" id="GO:0016887">
    <property type="term" value="F:ATP hydrolysis activity"/>
    <property type="evidence" value="ECO:0007669"/>
    <property type="project" value="InterPro"/>
</dbReference>
<dbReference type="SUPFAM" id="SSF52540">
    <property type="entry name" value="P-loop containing nucleoside triphosphate hydrolases"/>
    <property type="match status" value="1"/>
</dbReference>
<proteinExistence type="predicted"/>
<dbReference type="InterPro" id="IPR003959">
    <property type="entry name" value="ATPase_AAA_core"/>
</dbReference>
<dbReference type="GO" id="GO:0005524">
    <property type="term" value="F:ATP binding"/>
    <property type="evidence" value="ECO:0007669"/>
    <property type="project" value="InterPro"/>
</dbReference>
<organism evidence="2">
    <name type="scientific">viral metagenome</name>
    <dbReference type="NCBI Taxonomy" id="1070528"/>
    <lineage>
        <taxon>unclassified sequences</taxon>
        <taxon>metagenomes</taxon>
        <taxon>organismal metagenomes</taxon>
    </lineage>
</organism>
<sequence>MLENVFSKTKPIQGKKQLSLKYEPRNTSECCISESDLLNVRHCLENERFFAVHSESGCGATICVKCIANEMGSFFVHEVSCSNKCLEVIKVIKENIKNVLLALQQQAKSILFFIKDIEIMKRNERLQITSAIEESNVRAVVFFNSMSYHTKWKKITFAPLDINDKMLHLCWICAEEAIDLDLENIHQLSEFTDLRNAINSLALKQSTNIKERDHHCIDDYSKMLFAHETIGHHDIDVVSTFADLICFHDIAEFKITRYWYTEIISDYIDNNNFEYNHKQSFVARNAQMVHRLTCLQNACKVISIHPAEMKIYAGLYRDLLLQNINPLKTASANYDYEAKALYKIAKLGASAHQCKILKKTLLK</sequence>
<evidence type="ECO:0000259" key="1">
    <source>
        <dbReference type="Pfam" id="PF00004"/>
    </source>
</evidence>